<dbReference type="GO" id="GO:0016301">
    <property type="term" value="F:kinase activity"/>
    <property type="evidence" value="ECO:0007669"/>
    <property type="project" value="UniProtKB-KW"/>
</dbReference>
<name>A0A3Q8CM17_9LACO</name>
<keyword evidence="10" id="KW-1185">Reference proteome</keyword>
<sequence length="138" mass="15002">MKVILVGHANTAVSMKQAIEMIYGEAPDIYTLTFSPKEGLADLKVKLEKQITGFEDDQVLVVTDLFSGTPYNAAATLAISGKVTDVIAGMSLPICLEIVPLIQSATVEQVVTTVMQNYQNYTKAFSVISKKDLEEDDL</sequence>
<dbReference type="PANTHER" id="PTHR33799:SF1">
    <property type="entry name" value="PTS SYSTEM MANNOSE-SPECIFIC EIIAB COMPONENT-RELATED"/>
    <property type="match status" value="1"/>
</dbReference>
<dbReference type="GO" id="GO:0009401">
    <property type="term" value="P:phosphoenolpyruvate-dependent sugar phosphotransferase system"/>
    <property type="evidence" value="ECO:0007669"/>
    <property type="project" value="UniProtKB-KW"/>
</dbReference>
<evidence type="ECO:0000256" key="1">
    <source>
        <dbReference type="ARBA" id="ARBA00004496"/>
    </source>
</evidence>
<protein>
    <recommendedName>
        <fullName evidence="8">PTS EIIA type-4 domain-containing protein</fullName>
    </recommendedName>
</protein>
<keyword evidence="4" id="KW-0762">Sugar transport</keyword>
<dbReference type="Proteomes" id="UP000324497">
    <property type="component" value="Chromosome"/>
</dbReference>
<keyword evidence="3" id="KW-0963">Cytoplasm</keyword>
<dbReference type="InterPro" id="IPR033887">
    <property type="entry name" value="PTS_IIA_man"/>
</dbReference>
<evidence type="ECO:0000313" key="10">
    <source>
        <dbReference type="Proteomes" id="UP000324497"/>
    </source>
</evidence>
<feature type="domain" description="PTS EIIA type-4" evidence="8">
    <location>
        <begin position="1"/>
        <end position="122"/>
    </location>
</feature>
<dbReference type="EMBL" id="CP018180">
    <property type="protein sequence ID" value="AUJ31939.1"/>
    <property type="molecule type" value="Genomic_DNA"/>
</dbReference>
<dbReference type="RefSeq" id="WP_148126587.1">
    <property type="nucleotide sequence ID" value="NZ_CP018180.1"/>
</dbReference>
<dbReference type="SUPFAM" id="SSF53062">
    <property type="entry name" value="PTS system fructose IIA component-like"/>
    <property type="match status" value="1"/>
</dbReference>
<evidence type="ECO:0000313" key="9">
    <source>
        <dbReference type="EMBL" id="AUJ31939.1"/>
    </source>
</evidence>
<evidence type="ECO:0000259" key="8">
    <source>
        <dbReference type="PROSITE" id="PS51096"/>
    </source>
</evidence>
<dbReference type="KEGG" id="lng:BSQ50_04820"/>
<dbReference type="InterPro" id="IPR004701">
    <property type="entry name" value="PTS_EIIA_man-typ"/>
</dbReference>
<proteinExistence type="predicted"/>
<evidence type="ECO:0000256" key="6">
    <source>
        <dbReference type="ARBA" id="ARBA00022683"/>
    </source>
</evidence>
<organism evidence="9 10">
    <name type="scientific">Liquorilactobacillus nagelii</name>
    <dbReference type="NCBI Taxonomy" id="82688"/>
    <lineage>
        <taxon>Bacteria</taxon>
        <taxon>Bacillati</taxon>
        <taxon>Bacillota</taxon>
        <taxon>Bacilli</taxon>
        <taxon>Lactobacillales</taxon>
        <taxon>Lactobacillaceae</taxon>
        <taxon>Liquorilactobacillus</taxon>
    </lineage>
</organism>
<dbReference type="InterPro" id="IPR051471">
    <property type="entry name" value="Bacterial_PTS_sugar_comp"/>
</dbReference>
<keyword evidence="5" id="KW-0808">Transferase</keyword>
<dbReference type="PROSITE" id="PS51096">
    <property type="entry name" value="PTS_EIIA_TYPE_4"/>
    <property type="match status" value="1"/>
</dbReference>
<keyword evidence="2" id="KW-0813">Transport</keyword>
<accession>A0A3Q8CM17</accession>
<dbReference type="Gene3D" id="3.40.50.510">
    <property type="entry name" value="Phosphotransferase system, mannose-type IIA component"/>
    <property type="match status" value="1"/>
</dbReference>
<dbReference type="InterPro" id="IPR036662">
    <property type="entry name" value="PTS_EIIA_man-typ_sf"/>
</dbReference>
<evidence type="ECO:0000256" key="3">
    <source>
        <dbReference type="ARBA" id="ARBA00022490"/>
    </source>
</evidence>
<evidence type="ECO:0000256" key="2">
    <source>
        <dbReference type="ARBA" id="ARBA00022448"/>
    </source>
</evidence>
<reference evidence="9 10" key="1">
    <citation type="submission" date="2016-11" db="EMBL/GenBank/DDBJ databases">
        <title>Interaction between Lactobacillus species and yeast in water kefir.</title>
        <authorList>
            <person name="Behr J."/>
            <person name="Xu D."/>
            <person name="Vogel R.F."/>
        </authorList>
    </citation>
    <scope>NUCLEOTIDE SEQUENCE [LARGE SCALE GENOMIC DNA]</scope>
    <source>
        <strain evidence="9 10">TMW 1.1827</strain>
    </source>
</reference>
<keyword evidence="7" id="KW-0418">Kinase</keyword>
<keyword evidence="6" id="KW-0598">Phosphotransferase system</keyword>
<dbReference type="Pfam" id="PF03610">
    <property type="entry name" value="EIIA-man"/>
    <property type="match status" value="1"/>
</dbReference>
<dbReference type="GO" id="GO:0016020">
    <property type="term" value="C:membrane"/>
    <property type="evidence" value="ECO:0007669"/>
    <property type="project" value="InterPro"/>
</dbReference>
<dbReference type="GO" id="GO:0005737">
    <property type="term" value="C:cytoplasm"/>
    <property type="evidence" value="ECO:0007669"/>
    <property type="project" value="UniProtKB-SubCell"/>
</dbReference>
<evidence type="ECO:0000256" key="7">
    <source>
        <dbReference type="ARBA" id="ARBA00022777"/>
    </source>
</evidence>
<dbReference type="PANTHER" id="PTHR33799">
    <property type="entry name" value="PTS PERMEASE-RELATED-RELATED"/>
    <property type="match status" value="1"/>
</dbReference>
<dbReference type="AlphaFoldDB" id="A0A3Q8CM17"/>
<comment type="subcellular location">
    <subcellularLocation>
        <location evidence="1">Cytoplasm</location>
    </subcellularLocation>
</comment>
<evidence type="ECO:0000256" key="4">
    <source>
        <dbReference type="ARBA" id="ARBA00022597"/>
    </source>
</evidence>
<evidence type="ECO:0000256" key="5">
    <source>
        <dbReference type="ARBA" id="ARBA00022679"/>
    </source>
</evidence>
<gene>
    <name evidence="9" type="ORF">BSQ50_04820</name>
</gene>
<dbReference type="CDD" id="cd00006">
    <property type="entry name" value="PTS_IIA_man"/>
    <property type="match status" value="1"/>
</dbReference>